<feature type="domain" description="IMP biosynthesis enzyme PurP C-terminal" evidence="11">
    <location>
        <begin position="179"/>
        <end position="369"/>
    </location>
</feature>
<dbReference type="GO" id="GO:0000287">
    <property type="term" value="F:magnesium ion binding"/>
    <property type="evidence" value="ECO:0007669"/>
    <property type="project" value="InterPro"/>
</dbReference>
<evidence type="ECO:0000256" key="5">
    <source>
        <dbReference type="ARBA" id="ARBA00022741"/>
    </source>
</evidence>
<dbReference type="InterPro" id="IPR016185">
    <property type="entry name" value="PreATP-grasp_dom_sf"/>
</dbReference>
<evidence type="ECO:0000256" key="2">
    <source>
        <dbReference type="ARBA" id="ARBA00001946"/>
    </source>
</evidence>
<evidence type="ECO:0000256" key="7">
    <source>
        <dbReference type="ARBA" id="ARBA00022840"/>
    </source>
</evidence>
<evidence type="ECO:0000256" key="4">
    <source>
        <dbReference type="ARBA" id="ARBA00022723"/>
    </source>
</evidence>
<keyword evidence="9" id="KW-0464">Manganese</keyword>
<reference evidence="12" key="1">
    <citation type="journal article" date="2020" name="mSystems">
        <title>Genome- and Community-Level Interaction Insights into Carbon Utilization and Element Cycling Functions of Hydrothermarchaeota in Hydrothermal Sediment.</title>
        <authorList>
            <person name="Zhou Z."/>
            <person name="Liu Y."/>
            <person name="Xu W."/>
            <person name="Pan J."/>
            <person name="Luo Z.H."/>
            <person name="Li M."/>
        </authorList>
    </citation>
    <scope>NUCLEOTIDE SEQUENCE [LARGE SCALE GENOMIC DNA]</scope>
    <source>
        <strain evidence="12">SpSt-1261</strain>
    </source>
</reference>
<gene>
    <name evidence="12" type="ORF">ENO39_03145</name>
</gene>
<dbReference type="Gene3D" id="3.30.1490.20">
    <property type="entry name" value="ATP-grasp fold, A domain"/>
    <property type="match status" value="1"/>
</dbReference>
<comment type="cofactor">
    <cofactor evidence="1">
        <name>Mn(2+)</name>
        <dbReference type="ChEBI" id="CHEBI:29035"/>
    </cofactor>
</comment>
<dbReference type="RefSeq" id="WP_272985359.1">
    <property type="nucleotide sequence ID" value="NZ_DSFH01000046.1"/>
</dbReference>
<keyword evidence="5" id="KW-0547">Nucleotide-binding</keyword>
<comment type="cofactor">
    <cofactor evidence="2">
        <name>Mg(2+)</name>
        <dbReference type="ChEBI" id="CHEBI:18420"/>
    </cofactor>
</comment>
<keyword evidence="7" id="KW-0067">ATP-binding</keyword>
<dbReference type="GO" id="GO:0005524">
    <property type="term" value="F:ATP binding"/>
    <property type="evidence" value="ECO:0007669"/>
    <property type="project" value="UniProtKB-KW"/>
</dbReference>
<dbReference type="GO" id="GO:0006188">
    <property type="term" value="P:IMP biosynthetic process"/>
    <property type="evidence" value="ECO:0007669"/>
    <property type="project" value="InterPro"/>
</dbReference>
<dbReference type="AlphaFoldDB" id="A0A7C2ZPY3"/>
<dbReference type="EMBL" id="DSFH01000046">
    <property type="protein sequence ID" value="HEW64033.1"/>
    <property type="molecule type" value="Genomic_DNA"/>
</dbReference>
<evidence type="ECO:0000256" key="8">
    <source>
        <dbReference type="ARBA" id="ARBA00022842"/>
    </source>
</evidence>
<dbReference type="PIRSF" id="PIRSF004602">
    <property type="entry name" value="ATPgrasp_PurP"/>
    <property type="match status" value="1"/>
</dbReference>
<evidence type="ECO:0000259" key="10">
    <source>
        <dbReference type="Pfam" id="PF06849"/>
    </source>
</evidence>
<keyword evidence="4" id="KW-0479">Metal-binding</keyword>
<evidence type="ECO:0000256" key="3">
    <source>
        <dbReference type="ARBA" id="ARBA00022598"/>
    </source>
</evidence>
<dbReference type="Pfam" id="PF06973">
    <property type="entry name" value="DUF1297"/>
    <property type="match status" value="1"/>
</dbReference>
<evidence type="ECO:0000256" key="6">
    <source>
        <dbReference type="ARBA" id="ARBA00022755"/>
    </source>
</evidence>
<dbReference type="Gene3D" id="3.40.50.20">
    <property type="match status" value="1"/>
</dbReference>
<dbReference type="InterPro" id="IPR013815">
    <property type="entry name" value="ATP_grasp_subdomain_1"/>
</dbReference>
<name>A0A7C2ZPY3_9CREN</name>
<proteinExistence type="predicted"/>
<dbReference type="Gene3D" id="3.30.470.20">
    <property type="entry name" value="ATP-grasp fold, B domain"/>
    <property type="match status" value="1"/>
</dbReference>
<comment type="caution">
    <text evidence="12">The sequence shown here is derived from an EMBL/GenBank/DDBJ whole genome shotgun (WGS) entry which is preliminary data.</text>
</comment>
<dbReference type="InterPro" id="IPR010672">
    <property type="entry name" value="IMP_biosynth_PurP_N"/>
</dbReference>
<sequence length="369" mass="42377">MGRISSYEIERIIKNSGKISVSAVASHSALDVFDGAHDEGFKTIAICQKGREKTYERFISVISEVIILEKFSDIVKKEHQKKLQEKNSIFVPNRSFSVYVGYDKIEEEFEIPIFGNRFMLRYEERTGEKNYYKLLDKAGIRRPKTFANPDEIDRPVIVKMPHAVKKVERGFFIAIDREDFYRKFNRLVNDGIVNKEDINHASIEELVIGSHFNVNYFNSIAFNRNEIISIDRRIQTDLDGFLRLPADIQLDLKEFIDVEMIEIGHEPVTIRESMLEKLFEIGDKFVEASREIEPPGIIGPYTLQLIVTKNLEPIVFDVATRIGGGTNAYMGIGSQYSKLYFGKPISLGRRISIELKECLTKGCLEEILT</sequence>
<feature type="domain" description="IMP biosynthesis enzyme PurP N-terminal" evidence="10">
    <location>
        <begin position="21"/>
        <end position="146"/>
    </location>
</feature>
<evidence type="ECO:0000313" key="12">
    <source>
        <dbReference type="EMBL" id="HEW64033.1"/>
    </source>
</evidence>
<keyword evidence="6" id="KW-0658">Purine biosynthesis</keyword>
<accession>A0A7C2ZPY3</accession>
<evidence type="ECO:0000256" key="1">
    <source>
        <dbReference type="ARBA" id="ARBA00001936"/>
    </source>
</evidence>
<dbReference type="PANTHER" id="PTHR38147">
    <property type="entry name" value="5-FORMAMINOIMIDAZOLE-4-CARBOXAMIDE-1-(BETA)-D-RIBOFURANOSYL 5'-MONOPHOSPHATE SYNTHETASE-RELATED"/>
    <property type="match status" value="1"/>
</dbReference>
<dbReference type="InterPro" id="IPR009720">
    <property type="entry name" value="IMP_biosynth_PurP_C"/>
</dbReference>
<dbReference type="InterPro" id="IPR023656">
    <property type="entry name" value="IMP_biosynth_PurP"/>
</dbReference>
<dbReference type="Proteomes" id="UP000886076">
    <property type="component" value="Unassembled WGS sequence"/>
</dbReference>
<dbReference type="SUPFAM" id="SSF52440">
    <property type="entry name" value="PreATP-grasp domain"/>
    <property type="match status" value="1"/>
</dbReference>
<evidence type="ECO:0000259" key="11">
    <source>
        <dbReference type="Pfam" id="PF06973"/>
    </source>
</evidence>
<dbReference type="Pfam" id="PF06849">
    <property type="entry name" value="DUF1246"/>
    <property type="match status" value="1"/>
</dbReference>
<keyword evidence="8" id="KW-0460">Magnesium</keyword>
<evidence type="ECO:0000256" key="9">
    <source>
        <dbReference type="ARBA" id="ARBA00023211"/>
    </source>
</evidence>
<protein>
    <submittedName>
        <fullName evidence="12">Formate--phosphoribosylaminoimidazolecarboxamide ligase family protein</fullName>
    </submittedName>
</protein>
<organism evidence="12">
    <name type="scientific">Fervidicoccus fontis</name>
    <dbReference type="NCBI Taxonomy" id="683846"/>
    <lineage>
        <taxon>Archaea</taxon>
        <taxon>Thermoproteota</taxon>
        <taxon>Thermoprotei</taxon>
        <taxon>Fervidicoccales</taxon>
        <taxon>Fervidicoccaceae</taxon>
        <taxon>Fervidicoccus</taxon>
    </lineage>
</organism>
<dbReference type="PANTHER" id="PTHR38147:SF1">
    <property type="entry name" value="5-FORMAMINOIMIDAZOLE-4-CARBOXAMIDE-1-(BETA)-D-RIBOFURANOSYL 5'-MONOPHOSPHATE SYNTHETASE"/>
    <property type="match status" value="1"/>
</dbReference>
<dbReference type="GO" id="GO:0016879">
    <property type="term" value="F:ligase activity, forming carbon-nitrogen bonds"/>
    <property type="evidence" value="ECO:0007669"/>
    <property type="project" value="InterPro"/>
</dbReference>
<dbReference type="SUPFAM" id="SSF56059">
    <property type="entry name" value="Glutathione synthetase ATP-binding domain-like"/>
    <property type="match status" value="1"/>
</dbReference>
<keyword evidence="3 12" id="KW-0436">Ligase</keyword>